<dbReference type="Proteomes" id="UP000032266">
    <property type="component" value="Chromosome"/>
</dbReference>
<sequence>MLNGKLIPQKKKSLSLSVNIFFNFLTSCNMKIIFQLFLQKKSP</sequence>
<gene>
    <name evidence="2" type="ORF">YC6258_04312</name>
</gene>
<keyword evidence="3" id="KW-1185">Reference proteome</keyword>
<evidence type="ECO:0000313" key="3">
    <source>
        <dbReference type="Proteomes" id="UP000032266"/>
    </source>
</evidence>
<accession>A0A0C5VQ26</accession>
<dbReference type="PROSITE" id="PS51257">
    <property type="entry name" value="PROKAR_LIPOPROTEIN"/>
    <property type="match status" value="1"/>
</dbReference>
<feature type="transmembrane region" description="Helical" evidence="1">
    <location>
        <begin position="20"/>
        <end position="38"/>
    </location>
</feature>
<evidence type="ECO:0000313" key="2">
    <source>
        <dbReference type="EMBL" id="AJQ96346.1"/>
    </source>
</evidence>
<reference evidence="2 3" key="1">
    <citation type="submission" date="2014-01" db="EMBL/GenBank/DDBJ databases">
        <title>Full genme sequencing of cellulolytic bacterium Gynuella sunshinyii YC6258T gen. nov., sp. nov.</title>
        <authorList>
            <person name="Khan H."/>
            <person name="Chung E.J."/>
            <person name="Chung Y.R."/>
        </authorList>
    </citation>
    <scope>NUCLEOTIDE SEQUENCE [LARGE SCALE GENOMIC DNA]</scope>
    <source>
        <strain evidence="2 3">YC6258</strain>
    </source>
</reference>
<evidence type="ECO:0000256" key="1">
    <source>
        <dbReference type="SAM" id="Phobius"/>
    </source>
</evidence>
<dbReference type="STRING" id="1445510.YC6258_04312"/>
<organism evidence="2 3">
    <name type="scientific">Gynuella sunshinyii YC6258</name>
    <dbReference type="NCBI Taxonomy" id="1445510"/>
    <lineage>
        <taxon>Bacteria</taxon>
        <taxon>Pseudomonadati</taxon>
        <taxon>Pseudomonadota</taxon>
        <taxon>Gammaproteobacteria</taxon>
        <taxon>Oceanospirillales</taxon>
        <taxon>Saccharospirillaceae</taxon>
        <taxon>Gynuella</taxon>
    </lineage>
</organism>
<dbReference type="KEGG" id="gsn:YC6258_04312"/>
<protein>
    <submittedName>
        <fullName evidence="2">Uncharacterized protein</fullName>
    </submittedName>
</protein>
<proteinExistence type="predicted"/>
<name>A0A0C5VQ26_9GAMM</name>
<keyword evidence="1" id="KW-0812">Transmembrane</keyword>
<keyword evidence="1" id="KW-0472">Membrane</keyword>
<dbReference type="EMBL" id="CP007142">
    <property type="protein sequence ID" value="AJQ96346.1"/>
    <property type="molecule type" value="Genomic_DNA"/>
</dbReference>
<dbReference type="AlphaFoldDB" id="A0A0C5VQ26"/>
<keyword evidence="1" id="KW-1133">Transmembrane helix</keyword>
<dbReference type="HOGENOM" id="CLU_3234257_0_0_6"/>